<dbReference type="PANTHER" id="PTHR46072:SF5">
    <property type="entry name" value="GENERAL AMIDASE-C"/>
    <property type="match status" value="1"/>
</dbReference>
<accession>A0A2V1DP59</accession>
<dbReference type="SUPFAM" id="SSF75304">
    <property type="entry name" value="Amidase signature (AS) enzymes"/>
    <property type="match status" value="1"/>
</dbReference>
<dbReference type="OrthoDB" id="6428749at2759"/>
<feature type="domain" description="Amidase" evidence="5">
    <location>
        <begin position="110"/>
        <end position="558"/>
    </location>
</feature>
<feature type="active site" description="Charge relay system" evidence="3">
    <location>
        <position position="169"/>
    </location>
</feature>
<feature type="binding site" evidence="4">
    <location>
        <begin position="266"/>
        <end position="269"/>
    </location>
    <ligand>
        <name>substrate</name>
    </ligand>
</feature>
<reference evidence="6 7" key="1">
    <citation type="journal article" date="2018" name="Sci. Rep.">
        <title>Comparative genomics provides insights into the lifestyle and reveals functional heterogeneity of dark septate endophytic fungi.</title>
        <authorList>
            <person name="Knapp D.G."/>
            <person name="Nemeth J.B."/>
            <person name="Barry K."/>
            <person name="Hainaut M."/>
            <person name="Henrissat B."/>
            <person name="Johnson J."/>
            <person name="Kuo A."/>
            <person name="Lim J.H.P."/>
            <person name="Lipzen A."/>
            <person name="Nolan M."/>
            <person name="Ohm R.A."/>
            <person name="Tamas L."/>
            <person name="Grigoriev I.V."/>
            <person name="Spatafora J.W."/>
            <person name="Nagy L.G."/>
            <person name="Kovacs G.M."/>
        </authorList>
    </citation>
    <scope>NUCLEOTIDE SEQUENCE [LARGE SCALE GENOMIC DNA]</scope>
    <source>
        <strain evidence="6 7">DSE2036</strain>
    </source>
</reference>
<dbReference type="InterPro" id="IPR023631">
    <property type="entry name" value="Amidase_dom"/>
</dbReference>
<evidence type="ECO:0000313" key="6">
    <source>
        <dbReference type="EMBL" id="PVH99403.1"/>
    </source>
</evidence>
<feature type="active site" description="Acyl-ester intermediate" evidence="3">
    <location>
        <position position="269"/>
    </location>
</feature>
<sequence>MYARIRSLENISRSAPLPSPPIGWTRVHASRVKHPCIGNHPEENDGKGEEVEWRCSFVRPEGVWRIPSHSVLHIPSQSSVLTSHELAITSSYTATQLVEKMQKGELKSVDVVTAFCKRASVAQQLVNCLTEVMFEEAIERAKECDEVVEREGGRGKGLGKLHGLPVSLKDSFNVRGTTTTIGYIDFLSRPPATTDSNLVALLRSEGAIFYCKTNLPQTMMTADTHNNVFGRTLNPLNLGFTAGGSTGGESALIAMGGSIIGLATDIAGSCRIPALCCGLFSFKPSAGRVPFGGGVAPGRLGSPSSIAPVVGPMGRNVRDLELMLSTIITDKTWEFDESVVGVPWRKVEPVTQSLRFGLIRGHPKRPLHPPIARALHSAATRLKEHGHEIVLLDGLIPDLWDIWTLACKFFSLDPKNMPMEILKAAGEPPVPSVEKMSMGDNKWEPTLDALFDMNIAKWKVVKKFHDLIVEHQLDAVLLPGFQATAVPHDQYGEALYTALVNFLNYPSAIIPYLEANKQLDEPFFKSDVAYEPPYNAELFEGMPAHVQVMGKPMQDEELMEILKVVEEILGKNT</sequence>
<dbReference type="PIRSF" id="PIRSF001221">
    <property type="entry name" value="Amidase_fungi"/>
    <property type="match status" value="1"/>
</dbReference>
<name>A0A2V1DP59_9PLEO</name>
<protein>
    <submittedName>
        <fullName evidence="6">Amidase</fullName>
    </submittedName>
</protein>
<evidence type="ECO:0000313" key="7">
    <source>
        <dbReference type="Proteomes" id="UP000244855"/>
    </source>
</evidence>
<dbReference type="Pfam" id="PF01425">
    <property type="entry name" value="Amidase"/>
    <property type="match status" value="1"/>
</dbReference>
<evidence type="ECO:0000256" key="2">
    <source>
        <dbReference type="ARBA" id="ARBA00022801"/>
    </source>
</evidence>
<evidence type="ECO:0000259" key="5">
    <source>
        <dbReference type="Pfam" id="PF01425"/>
    </source>
</evidence>
<feature type="binding site" evidence="4">
    <location>
        <position position="245"/>
    </location>
    <ligand>
        <name>substrate</name>
    </ligand>
</feature>
<dbReference type="STRING" id="97972.A0A2V1DP59"/>
<gene>
    <name evidence="6" type="ORF">DM02DRAFT_718878</name>
</gene>
<keyword evidence="2" id="KW-0378">Hydrolase</keyword>
<organism evidence="6 7">
    <name type="scientific">Periconia macrospinosa</name>
    <dbReference type="NCBI Taxonomy" id="97972"/>
    <lineage>
        <taxon>Eukaryota</taxon>
        <taxon>Fungi</taxon>
        <taxon>Dikarya</taxon>
        <taxon>Ascomycota</taxon>
        <taxon>Pezizomycotina</taxon>
        <taxon>Dothideomycetes</taxon>
        <taxon>Pleosporomycetidae</taxon>
        <taxon>Pleosporales</taxon>
        <taxon>Massarineae</taxon>
        <taxon>Periconiaceae</taxon>
        <taxon>Periconia</taxon>
    </lineage>
</organism>
<dbReference type="InterPro" id="IPR036928">
    <property type="entry name" value="AS_sf"/>
</dbReference>
<dbReference type="PANTHER" id="PTHR46072">
    <property type="entry name" value="AMIDASE-RELATED-RELATED"/>
    <property type="match status" value="1"/>
</dbReference>
<feature type="active site" description="Charge relay system" evidence="3">
    <location>
        <position position="245"/>
    </location>
</feature>
<dbReference type="Proteomes" id="UP000244855">
    <property type="component" value="Unassembled WGS sequence"/>
</dbReference>
<evidence type="ECO:0000256" key="4">
    <source>
        <dbReference type="PIRSR" id="PIRSR001221-2"/>
    </source>
</evidence>
<dbReference type="EMBL" id="KZ805393">
    <property type="protein sequence ID" value="PVH99403.1"/>
    <property type="molecule type" value="Genomic_DNA"/>
</dbReference>
<feature type="binding site" evidence="4">
    <location>
        <position position="219"/>
    </location>
    <ligand>
        <name>substrate</name>
    </ligand>
</feature>
<comment type="similarity">
    <text evidence="1">Belongs to the amidase family.</text>
</comment>
<evidence type="ECO:0000256" key="1">
    <source>
        <dbReference type="ARBA" id="ARBA00009199"/>
    </source>
</evidence>
<dbReference type="Gene3D" id="3.90.1300.10">
    <property type="entry name" value="Amidase signature (AS) domain"/>
    <property type="match status" value="1"/>
</dbReference>
<proteinExistence type="inferred from homology"/>
<dbReference type="AlphaFoldDB" id="A0A2V1DP59"/>
<keyword evidence="7" id="KW-1185">Reference proteome</keyword>
<evidence type="ECO:0000256" key="3">
    <source>
        <dbReference type="PIRSR" id="PIRSR001221-1"/>
    </source>
</evidence>
<dbReference type="GO" id="GO:0016787">
    <property type="term" value="F:hydrolase activity"/>
    <property type="evidence" value="ECO:0007669"/>
    <property type="project" value="UniProtKB-KW"/>
</dbReference>